<dbReference type="EMBL" id="RAQJ01000003">
    <property type="protein sequence ID" value="RKE94903.1"/>
    <property type="molecule type" value="Genomic_DNA"/>
</dbReference>
<dbReference type="OrthoDB" id="981626at2"/>
<dbReference type="PANTHER" id="PTHR15337">
    <property type="entry name" value="ANTERIOR GRADIENT PROTEIN-RELATED"/>
    <property type="match status" value="1"/>
</dbReference>
<feature type="signal peptide" evidence="2">
    <location>
        <begin position="1"/>
        <end position="18"/>
    </location>
</feature>
<keyword evidence="4" id="KW-1185">Reference proteome</keyword>
<reference evidence="3 4" key="1">
    <citation type="submission" date="2018-09" db="EMBL/GenBank/DDBJ databases">
        <title>Genomic Encyclopedia of Archaeal and Bacterial Type Strains, Phase II (KMG-II): from individual species to whole genera.</title>
        <authorList>
            <person name="Goeker M."/>
        </authorList>
    </citation>
    <scope>NUCLEOTIDE SEQUENCE [LARGE SCALE GENOMIC DNA]</scope>
    <source>
        <strain evidence="3 4">DSM 26283</strain>
    </source>
</reference>
<evidence type="ECO:0000256" key="1">
    <source>
        <dbReference type="ARBA" id="ARBA00022729"/>
    </source>
</evidence>
<evidence type="ECO:0000313" key="4">
    <source>
        <dbReference type="Proteomes" id="UP000284892"/>
    </source>
</evidence>
<name>A0A420DKY8_9FLAO</name>
<organism evidence="3 4">
    <name type="scientific">Ichthyenterobacterium magnum</name>
    <dbReference type="NCBI Taxonomy" id="1230530"/>
    <lineage>
        <taxon>Bacteria</taxon>
        <taxon>Pseudomonadati</taxon>
        <taxon>Bacteroidota</taxon>
        <taxon>Flavobacteriia</taxon>
        <taxon>Flavobacteriales</taxon>
        <taxon>Flavobacteriaceae</taxon>
        <taxon>Ichthyenterobacterium</taxon>
    </lineage>
</organism>
<dbReference type="InterPro" id="IPR036249">
    <property type="entry name" value="Thioredoxin-like_sf"/>
</dbReference>
<proteinExistence type="predicted"/>
<dbReference type="Proteomes" id="UP000284892">
    <property type="component" value="Unassembled WGS sequence"/>
</dbReference>
<dbReference type="InterPro" id="IPR051099">
    <property type="entry name" value="AGR/TXD"/>
</dbReference>
<protein>
    <submittedName>
        <fullName evidence="3">Thioredoxin-like protein</fullName>
    </submittedName>
</protein>
<dbReference type="AlphaFoldDB" id="A0A420DKY8"/>
<dbReference type="RefSeq" id="WP_120201307.1">
    <property type="nucleotide sequence ID" value="NZ_RAQJ01000003.1"/>
</dbReference>
<dbReference type="PANTHER" id="PTHR15337:SF11">
    <property type="entry name" value="THIOREDOXIN DOMAIN-CONTAINING PROTEIN"/>
    <property type="match status" value="1"/>
</dbReference>
<keyword evidence="1 2" id="KW-0732">Signal</keyword>
<accession>A0A420DKY8</accession>
<comment type="caution">
    <text evidence="3">The sequence shown here is derived from an EMBL/GenBank/DDBJ whole genome shotgun (WGS) entry which is preliminary data.</text>
</comment>
<evidence type="ECO:0000313" key="3">
    <source>
        <dbReference type="EMBL" id="RKE94903.1"/>
    </source>
</evidence>
<dbReference type="SUPFAM" id="SSF52833">
    <property type="entry name" value="Thioredoxin-like"/>
    <property type="match status" value="1"/>
</dbReference>
<feature type="chain" id="PRO_5019391387" evidence="2">
    <location>
        <begin position="19"/>
        <end position="144"/>
    </location>
</feature>
<sequence>MKKIILIIVCMITSLGYAQDLNWSTDYKEVLKTAKALDKPILMYFTSDEVSENSKLLKSTFFKAQSFKTLSNKIILLKVESLNNKQLTQLQKVYSNRLIGTYNKEMQFPALLMINPKGIEIGELMSDINSKNIETYLEFLKTKL</sequence>
<evidence type="ECO:0000256" key="2">
    <source>
        <dbReference type="SAM" id="SignalP"/>
    </source>
</evidence>
<dbReference type="Gene3D" id="3.40.30.10">
    <property type="entry name" value="Glutaredoxin"/>
    <property type="match status" value="1"/>
</dbReference>
<gene>
    <name evidence="3" type="ORF">BXY80_1916</name>
</gene>